<dbReference type="SUPFAM" id="SSF46689">
    <property type="entry name" value="Homeodomain-like"/>
    <property type="match status" value="1"/>
</dbReference>
<dbReference type="InterPro" id="IPR009057">
    <property type="entry name" value="Homeodomain-like_sf"/>
</dbReference>
<evidence type="ECO:0000256" key="2">
    <source>
        <dbReference type="ARBA" id="ARBA00010896"/>
    </source>
</evidence>
<comment type="subcellular location">
    <subcellularLocation>
        <location evidence="1 6 7">Nucleus</location>
    </subcellularLocation>
</comment>
<name>A0A6A5TH63_9PLEO</name>
<feature type="domain" description="Homeobox" evidence="9">
    <location>
        <begin position="30"/>
        <end position="84"/>
    </location>
</feature>
<keyword evidence="3 6" id="KW-0238">DNA-binding</keyword>
<keyword evidence="11" id="KW-1185">Reference proteome</keyword>
<feature type="region of interest" description="Disordered" evidence="8">
    <location>
        <begin position="420"/>
        <end position="569"/>
    </location>
</feature>
<evidence type="ECO:0000259" key="9">
    <source>
        <dbReference type="PROSITE" id="PS50071"/>
    </source>
</evidence>
<feature type="compositionally biased region" description="Polar residues" evidence="8">
    <location>
        <begin position="611"/>
        <end position="621"/>
    </location>
</feature>
<dbReference type="Proteomes" id="UP000800035">
    <property type="component" value="Unassembled WGS sequence"/>
</dbReference>
<feature type="compositionally biased region" description="Pro residues" evidence="8">
    <location>
        <begin position="12"/>
        <end position="22"/>
    </location>
</feature>
<accession>A0A6A5TH63</accession>
<feature type="region of interest" description="Disordered" evidence="8">
    <location>
        <begin position="609"/>
        <end position="670"/>
    </location>
</feature>
<feature type="region of interest" description="Disordered" evidence="8">
    <location>
        <begin position="257"/>
        <end position="331"/>
    </location>
</feature>
<evidence type="ECO:0000256" key="5">
    <source>
        <dbReference type="ARBA" id="ARBA00023242"/>
    </source>
</evidence>
<evidence type="ECO:0000256" key="1">
    <source>
        <dbReference type="ARBA" id="ARBA00004123"/>
    </source>
</evidence>
<comment type="similarity">
    <text evidence="2">Belongs to the engrailed homeobox family.</text>
</comment>
<dbReference type="PANTHER" id="PTHR24341">
    <property type="entry name" value="HOMEOBOX PROTEIN ENGRAILED"/>
    <property type="match status" value="1"/>
</dbReference>
<feature type="compositionally biased region" description="Polar residues" evidence="8">
    <location>
        <begin position="420"/>
        <end position="434"/>
    </location>
</feature>
<dbReference type="GO" id="GO:0003677">
    <property type="term" value="F:DNA binding"/>
    <property type="evidence" value="ECO:0007669"/>
    <property type="project" value="UniProtKB-UniRule"/>
</dbReference>
<dbReference type="Gene3D" id="1.10.10.60">
    <property type="entry name" value="Homeodomain-like"/>
    <property type="match status" value="1"/>
</dbReference>
<evidence type="ECO:0000256" key="8">
    <source>
        <dbReference type="SAM" id="MobiDB-lite"/>
    </source>
</evidence>
<protein>
    <recommendedName>
        <fullName evidence="9">Homeobox domain-containing protein</fullName>
    </recommendedName>
</protein>
<dbReference type="PROSITE" id="PS00027">
    <property type="entry name" value="HOMEOBOX_1"/>
    <property type="match status" value="1"/>
</dbReference>
<feature type="compositionally biased region" description="Polar residues" evidence="8">
    <location>
        <begin position="280"/>
        <end position="317"/>
    </location>
</feature>
<dbReference type="OrthoDB" id="6159439at2759"/>
<feature type="compositionally biased region" description="Polar residues" evidence="8">
    <location>
        <begin position="638"/>
        <end position="649"/>
    </location>
</feature>
<evidence type="ECO:0000256" key="3">
    <source>
        <dbReference type="ARBA" id="ARBA00023125"/>
    </source>
</evidence>
<feature type="compositionally biased region" description="Polar residues" evidence="8">
    <location>
        <begin position="535"/>
        <end position="569"/>
    </location>
</feature>
<dbReference type="InterPro" id="IPR050720">
    <property type="entry name" value="Engrailed_Homeobox_TFs"/>
</dbReference>
<keyword evidence="5 6" id="KW-0539">Nucleus</keyword>
<feature type="compositionally biased region" description="Polar residues" evidence="8">
    <location>
        <begin position="477"/>
        <end position="506"/>
    </location>
</feature>
<dbReference type="InterPro" id="IPR001356">
    <property type="entry name" value="HD"/>
</dbReference>
<evidence type="ECO:0000256" key="4">
    <source>
        <dbReference type="ARBA" id="ARBA00023155"/>
    </source>
</evidence>
<sequence length="751" mass="81046">MPPSSQQQTPSSAPPAGAPPNKPHGCADVKPRLTKEQHDILEQHFKAQHKPSTNTKKGFADSLGVPLDKINNWFQNRRAKVKQDYKKQLNQMNMANGGYGQPQMHLASSQFAPHADSQTHLSIPQDYYGLTADISPASLPVQSVEGPSALDLGPQMTLHQPYDVHHSLRSIPEADRSTPYHPNAVMHSFMAATAGAPYGQQNAATLPPQDSTFPYDAALSHGLSNEMSYSMSPSLNNDSVPSHAPFQFTDLGVDFSAFDPNATQPTDLRNSAGPDDASPYSGTQSIATNHSSIGPNPPSVASITSMYSGWTDEQNPGTDAKPANDADDVYDSPYNLQHASVSDAALFTNWSQTGHPYDVYQHSNASAQAILSSPDQHERKISTGPSEFEMPMFGDEGFARRNSSTSNLAHNIEAIHIQNTTPDHLHQPDQSSSIAARRHKRPTALNPSTLRSASYSGGMPSPGNNGDHTLRRIRSSGIANATGRVQKNPGSAQRSPMSLTFDQAASSPKFARAFSSSSTTTLGQGGSLAPPTPQTPNEATNFPSWQSNTVYRNQPTMPDHGSPQSLNANWTVEPQSAGVYSSGASPPSTPLDLAQMNQARLVQEDLYRDTPPQSAPATQQAFPRPVSMQPPQMRAGFHSSTDLTIQQPKPSHFRKSSLPEPGQGQPEASSNMMYAGRFGNLSYDDFSDVSLSGITHNVPFAPPVSAMPDFLVNQYVPPLGPGPHGMYMRRPNEPQAKNFIFANQGPSDFRS</sequence>
<dbReference type="SMART" id="SM00389">
    <property type="entry name" value="HOX"/>
    <property type="match status" value="1"/>
</dbReference>
<evidence type="ECO:0000256" key="6">
    <source>
        <dbReference type="PROSITE-ProRule" id="PRU00108"/>
    </source>
</evidence>
<organism evidence="10 11">
    <name type="scientific">Byssothecium circinans</name>
    <dbReference type="NCBI Taxonomy" id="147558"/>
    <lineage>
        <taxon>Eukaryota</taxon>
        <taxon>Fungi</taxon>
        <taxon>Dikarya</taxon>
        <taxon>Ascomycota</taxon>
        <taxon>Pezizomycotina</taxon>
        <taxon>Dothideomycetes</taxon>
        <taxon>Pleosporomycetidae</taxon>
        <taxon>Pleosporales</taxon>
        <taxon>Massarineae</taxon>
        <taxon>Massarinaceae</taxon>
        <taxon>Byssothecium</taxon>
    </lineage>
</organism>
<feature type="compositionally biased region" description="Polar residues" evidence="8">
    <location>
        <begin position="445"/>
        <end position="455"/>
    </location>
</feature>
<dbReference type="AlphaFoldDB" id="A0A6A5TH63"/>
<proteinExistence type="inferred from homology"/>
<dbReference type="GO" id="GO:0016586">
    <property type="term" value="C:RSC-type complex"/>
    <property type="evidence" value="ECO:0007669"/>
    <property type="project" value="TreeGrafter"/>
</dbReference>
<dbReference type="EMBL" id="ML977017">
    <property type="protein sequence ID" value="KAF1951500.1"/>
    <property type="molecule type" value="Genomic_DNA"/>
</dbReference>
<reference evidence="10" key="1">
    <citation type="journal article" date="2020" name="Stud. Mycol.">
        <title>101 Dothideomycetes genomes: a test case for predicting lifestyles and emergence of pathogens.</title>
        <authorList>
            <person name="Haridas S."/>
            <person name="Albert R."/>
            <person name="Binder M."/>
            <person name="Bloem J."/>
            <person name="Labutti K."/>
            <person name="Salamov A."/>
            <person name="Andreopoulos B."/>
            <person name="Baker S."/>
            <person name="Barry K."/>
            <person name="Bills G."/>
            <person name="Bluhm B."/>
            <person name="Cannon C."/>
            <person name="Castanera R."/>
            <person name="Culley D."/>
            <person name="Daum C."/>
            <person name="Ezra D."/>
            <person name="Gonzalez J."/>
            <person name="Henrissat B."/>
            <person name="Kuo A."/>
            <person name="Liang C."/>
            <person name="Lipzen A."/>
            <person name="Lutzoni F."/>
            <person name="Magnuson J."/>
            <person name="Mondo S."/>
            <person name="Nolan M."/>
            <person name="Ohm R."/>
            <person name="Pangilinan J."/>
            <person name="Park H.-J."/>
            <person name="Ramirez L."/>
            <person name="Alfaro M."/>
            <person name="Sun H."/>
            <person name="Tritt A."/>
            <person name="Yoshinaga Y."/>
            <person name="Zwiers L.-H."/>
            <person name="Turgeon B."/>
            <person name="Goodwin S."/>
            <person name="Spatafora J."/>
            <person name="Crous P."/>
            <person name="Grigoriev I."/>
        </authorList>
    </citation>
    <scope>NUCLEOTIDE SEQUENCE</scope>
    <source>
        <strain evidence="10">CBS 675.92</strain>
    </source>
</reference>
<keyword evidence="4 6" id="KW-0371">Homeobox</keyword>
<gene>
    <name evidence="10" type="ORF">CC80DRAFT_424817</name>
</gene>
<dbReference type="PROSITE" id="PS50071">
    <property type="entry name" value="HOMEOBOX_2"/>
    <property type="match status" value="1"/>
</dbReference>
<dbReference type="InterPro" id="IPR017970">
    <property type="entry name" value="Homeobox_CS"/>
</dbReference>
<evidence type="ECO:0000256" key="7">
    <source>
        <dbReference type="RuleBase" id="RU000682"/>
    </source>
</evidence>
<feature type="compositionally biased region" description="Low complexity" evidence="8">
    <location>
        <begin position="1"/>
        <end position="11"/>
    </location>
</feature>
<evidence type="ECO:0000313" key="10">
    <source>
        <dbReference type="EMBL" id="KAF1951500.1"/>
    </source>
</evidence>
<dbReference type="CDD" id="cd00086">
    <property type="entry name" value="homeodomain"/>
    <property type="match status" value="1"/>
</dbReference>
<dbReference type="GO" id="GO:0000981">
    <property type="term" value="F:DNA-binding transcription factor activity, RNA polymerase II-specific"/>
    <property type="evidence" value="ECO:0007669"/>
    <property type="project" value="InterPro"/>
</dbReference>
<dbReference type="Pfam" id="PF00046">
    <property type="entry name" value="Homeodomain"/>
    <property type="match status" value="1"/>
</dbReference>
<dbReference type="PANTHER" id="PTHR24341:SF6">
    <property type="entry name" value="HOMEOBOX PROTEIN INVECTED"/>
    <property type="match status" value="1"/>
</dbReference>
<feature type="DNA-binding region" description="Homeobox" evidence="6">
    <location>
        <begin position="32"/>
        <end position="85"/>
    </location>
</feature>
<feature type="region of interest" description="Disordered" evidence="8">
    <location>
        <begin position="1"/>
        <end position="29"/>
    </location>
</feature>
<evidence type="ECO:0000313" key="11">
    <source>
        <dbReference type="Proteomes" id="UP000800035"/>
    </source>
</evidence>